<organism evidence="1 2">
    <name type="scientific">Rothia aeria</name>
    <dbReference type="NCBI Taxonomy" id="172042"/>
    <lineage>
        <taxon>Bacteria</taxon>
        <taxon>Bacillati</taxon>
        <taxon>Actinomycetota</taxon>
        <taxon>Actinomycetes</taxon>
        <taxon>Micrococcales</taxon>
        <taxon>Micrococcaceae</taxon>
        <taxon>Rothia</taxon>
    </lineage>
</organism>
<proteinExistence type="predicted"/>
<sequence length="326" mass="35336">MPSTPKNRPRRMSRRSLLLGGGCVAAAGFVVFLPAIASTGVLGEEAAATASNSKRLAKWEREIRGNINTEYLVLEDIGRIYIGESEDEDSQRLVARIGLTDAGQDDISAAAAALAALGEYGRPHRVSIVQDEETPVIDVYRFASITETEWGKILRAAQSYKGKSSDALEATTSTEEGVVVTARITTGPWTEGIKRFKDLKTVKLPEQVTARYRLNLKDTPLPSGANAEVRVDVVGTEHVPSVAGALEAAAKRGDFRTLTSFSFVWLGDTAQQKDRALRLDFRRDNEPKNLAAGCRKYLSKWLSKLPAGTEASAYHGGAKIDNNSAQ</sequence>
<dbReference type="KEGG" id="raj:RA11412_0493"/>
<evidence type="ECO:0000313" key="2">
    <source>
        <dbReference type="Proteomes" id="UP000250241"/>
    </source>
</evidence>
<evidence type="ECO:0000313" key="1">
    <source>
        <dbReference type="EMBL" id="BAV86792.1"/>
    </source>
</evidence>
<dbReference type="InterPro" id="IPR006311">
    <property type="entry name" value="TAT_signal"/>
</dbReference>
<dbReference type="EMBL" id="AP017895">
    <property type="protein sequence ID" value="BAV86792.1"/>
    <property type="molecule type" value="Genomic_DNA"/>
</dbReference>
<dbReference type="PROSITE" id="PS51318">
    <property type="entry name" value="TAT"/>
    <property type="match status" value="1"/>
</dbReference>
<dbReference type="Proteomes" id="UP000250241">
    <property type="component" value="Chromosome"/>
</dbReference>
<reference evidence="1 2" key="1">
    <citation type="submission" date="2016-10" db="EMBL/GenBank/DDBJ databases">
        <title>Genome sequence of Rothia aeria strain JCM11412.</title>
        <authorList>
            <person name="Nambu T."/>
        </authorList>
    </citation>
    <scope>NUCLEOTIDE SEQUENCE [LARGE SCALE GENOMIC DNA]</scope>
    <source>
        <strain evidence="1 2">JCM 11412</strain>
    </source>
</reference>
<name>A0A2Z5QWL3_9MICC</name>
<dbReference type="RefSeq" id="WP_128087269.1">
    <property type="nucleotide sequence ID" value="NZ_CP068102.1"/>
</dbReference>
<dbReference type="AlphaFoldDB" id="A0A2Z5QWL3"/>
<dbReference type="GeneID" id="93861831"/>
<accession>A0A2Z5QWL3</accession>
<keyword evidence="2" id="KW-1185">Reference proteome</keyword>
<gene>
    <name evidence="1" type="ORF">RA11412_0493</name>
</gene>
<protein>
    <submittedName>
        <fullName evidence="1">Uncharacterized protein</fullName>
    </submittedName>
</protein>